<feature type="domain" description="C2H2-type" evidence="6">
    <location>
        <begin position="62"/>
        <end position="90"/>
    </location>
</feature>
<reference evidence="7 9" key="2">
    <citation type="journal article" date="2013" name="Nature">
        <title>Insights into bilaterian evolution from three spiralian genomes.</title>
        <authorList>
            <person name="Simakov O."/>
            <person name="Marletaz F."/>
            <person name="Cho S.J."/>
            <person name="Edsinger-Gonzales E."/>
            <person name="Havlak P."/>
            <person name="Hellsten U."/>
            <person name="Kuo D.H."/>
            <person name="Larsson T."/>
            <person name="Lv J."/>
            <person name="Arendt D."/>
            <person name="Savage R."/>
            <person name="Osoegawa K."/>
            <person name="de Jong P."/>
            <person name="Grimwood J."/>
            <person name="Chapman J.A."/>
            <person name="Shapiro H."/>
            <person name="Aerts A."/>
            <person name="Otillar R.P."/>
            <person name="Terry A.Y."/>
            <person name="Boore J.L."/>
            <person name="Grigoriev I.V."/>
            <person name="Lindberg D.R."/>
            <person name="Seaver E.C."/>
            <person name="Weisblat D.A."/>
            <person name="Putnam N.H."/>
            <person name="Rokhsar D.S."/>
        </authorList>
    </citation>
    <scope>NUCLEOTIDE SEQUENCE</scope>
</reference>
<dbReference type="InterPro" id="IPR036236">
    <property type="entry name" value="Znf_C2H2_sf"/>
</dbReference>
<dbReference type="EnsemblMetazoa" id="HelroT73882">
    <property type="protein sequence ID" value="HelroP73882"/>
    <property type="gene ID" value="HelroG73882"/>
</dbReference>
<organism evidence="8 9">
    <name type="scientific">Helobdella robusta</name>
    <name type="common">Californian leech</name>
    <dbReference type="NCBI Taxonomy" id="6412"/>
    <lineage>
        <taxon>Eukaryota</taxon>
        <taxon>Metazoa</taxon>
        <taxon>Spiralia</taxon>
        <taxon>Lophotrochozoa</taxon>
        <taxon>Annelida</taxon>
        <taxon>Clitellata</taxon>
        <taxon>Hirudinea</taxon>
        <taxon>Rhynchobdellida</taxon>
        <taxon>Glossiphoniidae</taxon>
        <taxon>Helobdella</taxon>
    </lineage>
</organism>
<keyword evidence="3 5" id="KW-0863">Zinc-finger</keyword>
<dbReference type="PANTHER" id="PTHR24379:SF121">
    <property type="entry name" value="C2H2-TYPE DOMAIN-CONTAINING PROTEIN"/>
    <property type="match status" value="1"/>
</dbReference>
<evidence type="ECO:0000256" key="4">
    <source>
        <dbReference type="ARBA" id="ARBA00022833"/>
    </source>
</evidence>
<keyword evidence="1" id="KW-0479">Metal-binding</keyword>
<reference evidence="8" key="3">
    <citation type="submission" date="2015-06" db="UniProtKB">
        <authorList>
            <consortium name="EnsemblMetazoa"/>
        </authorList>
    </citation>
    <scope>IDENTIFICATION</scope>
</reference>
<dbReference type="PANTHER" id="PTHR24379">
    <property type="entry name" value="KRAB AND ZINC FINGER DOMAIN-CONTAINING"/>
    <property type="match status" value="1"/>
</dbReference>
<dbReference type="eggNOG" id="KOG1721">
    <property type="taxonomic scope" value="Eukaryota"/>
</dbReference>
<dbReference type="FunFam" id="3.30.160.60:FF:000202">
    <property type="entry name" value="Zinc finger protein 574"/>
    <property type="match status" value="1"/>
</dbReference>
<dbReference type="PROSITE" id="PS50157">
    <property type="entry name" value="ZINC_FINGER_C2H2_2"/>
    <property type="match status" value="2"/>
</dbReference>
<dbReference type="Pfam" id="PF00096">
    <property type="entry name" value="zf-C2H2"/>
    <property type="match status" value="1"/>
</dbReference>
<dbReference type="GeneID" id="20214947"/>
<dbReference type="EMBL" id="KB095959">
    <property type="protein sequence ID" value="ESO09482.1"/>
    <property type="molecule type" value="Genomic_DNA"/>
</dbReference>
<feature type="domain" description="C2H2-type" evidence="6">
    <location>
        <begin position="34"/>
        <end position="61"/>
    </location>
</feature>
<accession>T1G1J9</accession>
<name>T1G1J9_HELRO</name>
<evidence type="ECO:0000313" key="8">
    <source>
        <dbReference type="EnsemblMetazoa" id="HelroP73882"/>
    </source>
</evidence>
<dbReference type="PROSITE" id="PS00028">
    <property type="entry name" value="ZINC_FINGER_C2H2_1"/>
    <property type="match status" value="2"/>
</dbReference>
<dbReference type="Gene3D" id="3.30.160.60">
    <property type="entry name" value="Classic Zinc Finger"/>
    <property type="match status" value="2"/>
</dbReference>
<keyword evidence="4" id="KW-0862">Zinc</keyword>
<dbReference type="GO" id="GO:0032502">
    <property type="term" value="P:developmental process"/>
    <property type="evidence" value="ECO:0007669"/>
    <property type="project" value="UniProtKB-ARBA"/>
</dbReference>
<proteinExistence type="predicted"/>
<dbReference type="SUPFAM" id="SSF57667">
    <property type="entry name" value="beta-beta-alpha zinc fingers"/>
    <property type="match status" value="1"/>
</dbReference>
<evidence type="ECO:0000256" key="2">
    <source>
        <dbReference type="ARBA" id="ARBA00022737"/>
    </source>
</evidence>
<dbReference type="Proteomes" id="UP000015101">
    <property type="component" value="Unassembled WGS sequence"/>
</dbReference>
<dbReference type="Pfam" id="PF13912">
    <property type="entry name" value="zf-C2H2_6"/>
    <property type="match status" value="1"/>
</dbReference>
<dbReference type="OrthoDB" id="6345942at2759"/>
<evidence type="ECO:0000256" key="3">
    <source>
        <dbReference type="ARBA" id="ARBA00022771"/>
    </source>
</evidence>
<dbReference type="STRING" id="6412.T1G1J9"/>
<dbReference type="EMBL" id="AMQM01002975">
    <property type="status" value="NOT_ANNOTATED_CDS"/>
    <property type="molecule type" value="Genomic_DNA"/>
</dbReference>
<dbReference type="HOGENOM" id="CLU_2067240_0_0_1"/>
<dbReference type="KEGG" id="hro:HELRODRAFT_73882"/>
<dbReference type="AlphaFoldDB" id="T1G1J9"/>
<dbReference type="GO" id="GO:0008270">
    <property type="term" value="F:zinc ion binding"/>
    <property type="evidence" value="ECO:0007669"/>
    <property type="project" value="UniProtKB-KW"/>
</dbReference>
<evidence type="ECO:0000259" key="6">
    <source>
        <dbReference type="PROSITE" id="PS50157"/>
    </source>
</evidence>
<evidence type="ECO:0000256" key="5">
    <source>
        <dbReference type="PROSITE-ProRule" id="PRU00042"/>
    </source>
</evidence>
<sequence>QKPPKCKICNVEFKTIINYLCRLHMTQKHGDKQHTCSECEKSFTYFQQLRVHMAHHARKSIFACQDCDMEFNRNSDLRAHQQQEHLESYEKAPENCPECEFRCFSRFLSLSNFFLSIIF</sequence>
<reference evidence="9" key="1">
    <citation type="submission" date="2012-12" db="EMBL/GenBank/DDBJ databases">
        <authorList>
            <person name="Hellsten U."/>
            <person name="Grimwood J."/>
            <person name="Chapman J.A."/>
            <person name="Shapiro H."/>
            <person name="Aerts A."/>
            <person name="Otillar R.P."/>
            <person name="Terry A.Y."/>
            <person name="Boore J.L."/>
            <person name="Simakov O."/>
            <person name="Marletaz F."/>
            <person name="Cho S.-J."/>
            <person name="Edsinger-Gonzales E."/>
            <person name="Havlak P."/>
            <person name="Kuo D.-H."/>
            <person name="Larsson T."/>
            <person name="Lv J."/>
            <person name="Arendt D."/>
            <person name="Savage R."/>
            <person name="Osoegawa K."/>
            <person name="de Jong P."/>
            <person name="Lindberg D.R."/>
            <person name="Seaver E.C."/>
            <person name="Weisblat D.A."/>
            <person name="Putnam N.H."/>
            <person name="Grigoriev I.V."/>
            <person name="Rokhsar D.S."/>
        </authorList>
    </citation>
    <scope>NUCLEOTIDE SEQUENCE</scope>
</reference>
<dbReference type="InParanoid" id="T1G1J9"/>
<gene>
    <name evidence="8" type="primary">20214947</name>
    <name evidence="7" type="ORF">HELRODRAFT_73882</name>
</gene>
<dbReference type="RefSeq" id="XP_009012575.1">
    <property type="nucleotide sequence ID" value="XM_009014327.1"/>
</dbReference>
<evidence type="ECO:0000256" key="1">
    <source>
        <dbReference type="ARBA" id="ARBA00022723"/>
    </source>
</evidence>
<evidence type="ECO:0000313" key="9">
    <source>
        <dbReference type="Proteomes" id="UP000015101"/>
    </source>
</evidence>
<keyword evidence="9" id="KW-1185">Reference proteome</keyword>
<evidence type="ECO:0000313" key="7">
    <source>
        <dbReference type="EMBL" id="ESO09482.1"/>
    </source>
</evidence>
<dbReference type="SMART" id="SM00355">
    <property type="entry name" value="ZnF_C2H2"/>
    <property type="match status" value="3"/>
</dbReference>
<dbReference type="InterPro" id="IPR013087">
    <property type="entry name" value="Znf_C2H2_type"/>
</dbReference>
<protein>
    <recommendedName>
        <fullName evidence="6">C2H2-type domain-containing protein</fullName>
    </recommendedName>
</protein>
<keyword evidence="2" id="KW-0677">Repeat</keyword>
<dbReference type="CTD" id="20214947"/>